<dbReference type="InterPro" id="IPR036259">
    <property type="entry name" value="MFS_trans_sf"/>
</dbReference>
<dbReference type="AlphaFoldDB" id="A0A7I7X8T4"/>
<reference evidence="7 8" key="1">
    <citation type="journal article" date="2019" name="Emerg. Microbes Infect.">
        <title>Comprehensive subspecies identification of 175 nontuberculous mycobacteria species based on 7547 genomic profiles.</title>
        <authorList>
            <person name="Matsumoto Y."/>
            <person name="Kinjo T."/>
            <person name="Motooka D."/>
            <person name="Nabeya D."/>
            <person name="Jung N."/>
            <person name="Uechi K."/>
            <person name="Horii T."/>
            <person name="Iida T."/>
            <person name="Fujita J."/>
            <person name="Nakamura S."/>
        </authorList>
    </citation>
    <scope>NUCLEOTIDE SEQUENCE [LARGE SCALE GENOMIC DNA]</scope>
    <source>
        <strain evidence="7 8">JCM 13574</strain>
    </source>
</reference>
<evidence type="ECO:0000256" key="4">
    <source>
        <dbReference type="ARBA" id="ARBA00022989"/>
    </source>
</evidence>
<keyword evidence="4 6" id="KW-1133">Transmembrane helix</keyword>
<dbReference type="Gene3D" id="1.20.1250.20">
    <property type="entry name" value="MFS general substrate transporter like domains"/>
    <property type="match status" value="1"/>
</dbReference>
<evidence type="ECO:0000256" key="1">
    <source>
        <dbReference type="ARBA" id="ARBA00004651"/>
    </source>
</evidence>
<feature type="transmembrane region" description="Helical" evidence="6">
    <location>
        <begin position="58"/>
        <end position="80"/>
    </location>
</feature>
<protein>
    <recommendedName>
        <fullName evidence="9">MFS transporter</fullName>
    </recommendedName>
</protein>
<dbReference type="EMBL" id="AP022610">
    <property type="protein sequence ID" value="BBZ25740.1"/>
    <property type="molecule type" value="Genomic_DNA"/>
</dbReference>
<keyword evidence="5 6" id="KW-0472">Membrane</keyword>
<dbReference type="PANTHER" id="PTHR23513">
    <property type="entry name" value="INTEGRAL MEMBRANE EFFLUX PROTEIN-RELATED"/>
    <property type="match status" value="1"/>
</dbReference>
<proteinExistence type="predicted"/>
<evidence type="ECO:0000313" key="7">
    <source>
        <dbReference type="EMBL" id="BBZ25740.1"/>
    </source>
</evidence>
<evidence type="ECO:0000256" key="6">
    <source>
        <dbReference type="SAM" id="Phobius"/>
    </source>
</evidence>
<evidence type="ECO:0000313" key="8">
    <source>
        <dbReference type="Proteomes" id="UP000466517"/>
    </source>
</evidence>
<evidence type="ECO:0000256" key="5">
    <source>
        <dbReference type="ARBA" id="ARBA00023136"/>
    </source>
</evidence>
<keyword evidence="3 6" id="KW-0812">Transmembrane</keyword>
<feature type="transmembrane region" description="Helical" evidence="6">
    <location>
        <begin position="87"/>
        <end position="108"/>
    </location>
</feature>
<name>A0A7I7X8T4_9MYCO</name>
<dbReference type="SUPFAM" id="SSF103473">
    <property type="entry name" value="MFS general substrate transporter"/>
    <property type="match status" value="1"/>
</dbReference>
<sequence length="129" mass="13784">MTSPRNRLVPWRAVRALPEFRRLLELRAASSFGDGLFQGGLVGALLFNPDRATSPWEIAGSFAVLYLPYSLLGPFAGALLDRWDRRTVLIGANLARLLLMIVVAVLIASSAGARGSCSAPWSSTASPAS</sequence>
<evidence type="ECO:0000256" key="2">
    <source>
        <dbReference type="ARBA" id="ARBA00022475"/>
    </source>
</evidence>
<keyword evidence="2" id="KW-1003">Cell membrane</keyword>
<evidence type="ECO:0000256" key="3">
    <source>
        <dbReference type="ARBA" id="ARBA00022692"/>
    </source>
</evidence>
<dbReference type="GO" id="GO:0005886">
    <property type="term" value="C:plasma membrane"/>
    <property type="evidence" value="ECO:0007669"/>
    <property type="project" value="UniProtKB-SubCell"/>
</dbReference>
<dbReference type="Proteomes" id="UP000466517">
    <property type="component" value="Chromosome"/>
</dbReference>
<dbReference type="PANTHER" id="PTHR23513:SF17">
    <property type="entry name" value="MEMBRANE PROTEIN"/>
    <property type="match status" value="1"/>
</dbReference>
<accession>A0A7I7X8T4</accession>
<organism evidence="7 8">
    <name type="scientific">Mycolicibacterium madagascariense</name>
    <dbReference type="NCBI Taxonomy" id="212765"/>
    <lineage>
        <taxon>Bacteria</taxon>
        <taxon>Bacillati</taxon>
        <taxon>Actinomycetota</taxon>
        <taxon>Actinomycetes</taxon>
        <taxon>Mycobacteriales</taxon>
        <taxon>Mycobacteriaceae</taxon>
        <taxon>Mycolicibacterium</taxon>
    </lineage>
</organism>
<gene>
    <name evidence="7" type="ORF">MMAD_00350</name>
</gene>
<evidence type="ECO:0008006" key="9">
    <source>
        <dbReference type="Google" id="ProtNLM"/>
    </source>
</evidence>
<keyword evidence="8" id="KW-1185">Reference proteome</keyword>
<dbReference type="KEGG" id="mmag:MMAD_00350"/>
<comment type="subcellular location">
    <subcellularLocation>
        <location evidence="1">Cell membrane</location>
        <topology evidence="1">Multi-pass membrane protein</topology>
    </subcellularLocation>
</comment>